<name>A0A2T0ZVN5_9ACTN</name>
<proteinExistence type="predicted"/>
<dbReference type="InterPro" id="IPR018768">
    <property type="entry name" value="DUF2344"/>
</dbReference>
<evidence type="ECO:0000313" key="4">
    <source>
        <dbReference type="Proteomes" id="UP000237752"/>
    </source>
</evidence>
<keyword evidence="4" id="KW-1185">Reference proteome</keyword>
<dbReference type="Pfam" id="PF10105">
    <property type="entry name" value="DUF2344"/>
    <property type="match status" value="1"/>
</dbReference>
<feature type="region of interest" description="Disordered" evidence="1">
    <location>
        <begin position="1"/>
        <end position="22"/>
    </location>
</feature>
<sequence length="247" mass="26707">MSGPRKPRKPRTPEGPPPPPVVQRLWIRYTKTGRLRFMSHRDFTRTFERAIRRAALPVGFSAGFTPHPKISWVGAAPTTVASEAEYVEIGLTEARDPRVVRESLNDALPADLDIVECVVATGKSLADKIDASYWRFTFPGVEAPTLQAAVDTFLATETVTIERVTQGGRKLVDVRSPIADVTVSAGDSGDCAIMSAVVRQSIPVVRPDDVYAALRDVAGLAPPVLPTALRLQQGSLDSTGRLVDPLA</sequence>
<gene>
    <name evidence="3" type="ORF">CLV47_11728</name>
</gene>
<dbReference type="NCBIfam" id="TIGR03936">
    <property type="entry name" value="sam_1_link_chp"/>
    <property type="match status" value="1"/>
</dbReference>
<dbReference type="RefSeq" id="WP_106350245.1">
    <property type="nucleotide sequence ID" value="NZ_PVUE01000017.1"/>
</dbReference>
<evidence type="ECO:0000259" key="2">
    <source>
        <dbReference type="Pfam" id="PF10105"/>
    </source>
</evidence>
<dbReference type="EMBL" id="PVUE01000017">
    <property type="protein sequence ID" value="PRZ40393.1"/>
    <property type="molecule type" value="Genomic_DNA"/>
</dbReference>
<protein>
    <submittedName>
        <fullName evidence="3">Radical SAM-linked protein</fullName>
    </submittedName>
</protein>
<accession>A0A2T0ZVN5</accession>
<dbReference type="Proteomes" id="UP000237752">
    <property type="component" value="Unassembled WGS sequence"/>
</dbReference>
<evidence type="ECO:0000256" key="1">
    <source>
        <dbReference type="SAM" id="MobiDB-lite"/>
    </source>
</evidence>
<feature type="compositionally biased region" description="Basic residues" evidence="1">
    <location>
        <begin position="1"/>
        <end position="10"/>
    </location>
</feature>
<feature type="domain" description="DUF2344" evidence="2">
    <location>
        <begin position="24"/>
        <end position="207"/>
    </location>
</feature>
<evidence type="ECO:0000313" key="3">
    <source>
        <dbReference type="EMBL" id="PRZ40393.1"/>
    </source>
</evidence>
<organism evidence="3 4">
    <name type="scientific">Antricoccus suffuscus</name>
    <dbReference type="NCBI Taxonomy" id="1629062"/>
    <lineage>
        <taxon>Bacteria</taxon>
        <taxon>Bacillati</taxon>
        <taxon>Actinomycetota</taxon>
        <taxon>Actinomycetes</taxon>
        <taxon>Geodermatophilales</taxon>
        <taxon>Antricoccaceae</taxon>
        <taxon>Antricoccus</taxon>
    </lineage>
</organism>
<reference evidence="3 4" key="1">
    <citation type="submission" date="2018-03" db="EMBL/GenBank/DDBJ databases">
        <title>Genomic Encyclopedia of Archaeal and Bacterial Type Strains, Phase II (KMG-II): from individual species to whole genera.</title>
        <authorList>
            <person name="Goeker M."/>
        </authorList>
    </citation>
    <scope>NUCLEOTIDE SEQUENCE [LARGE SCALE GENOMIC DNA]</scope>
    <source>
        <strain evidence="3 4">DSM 100065</strain>
    </source>
</reference>
<comment type="caution">
    <text evidence="3">The sequence shown here is derived from an EMBL/GenBank/DDBJ whole genome shotgun (WGS) entry which is preliminary data.</text>
</comment>
<dbReference type="OrthoDB" id="9780488at2"/>
<dbReference type="AlphaFoldDB" id="A0A2T0ZVN5"/>